<keyword evidence="4" id="KW-0812">Transmembrane</keyword>
<evidence type="ECO:0000256" key="1">
    <source>
        <dbReference type="ARBA" id="ARBA00004651"/>
    </source>
</evidence>
<dbReference type="AlphaFoldDB" id="A0A6J2Y4P8"/>
<sequence length="89" mass="10273">MHVTQIFIFAITANEVQLQSIAVATMAFKCNWYEEYNKEIRQMILMIILRAQKPAVLTIGPYKPMTTQTAVMVMKAAYSYATMMMHSFK</sequence>
<keyword evidence="8" id="KW-0675">Receptor</keyword>
<accession>A0A6J2Y4P8</accession>
<dbReference type="OrthoDB" id="7677057at2759"/>
<dbReference type="RefSeq" id="XP_030758241.1">
    <property type="nucleotide sequence ID" value="XM_030902381.1"/>
</dbReference>
<dbReference type="GO" id="GO:0005549">
    <property type="term" value="F:odorant binding"/>
    <property type="evidence" value="ECO:0007669"/>
    <property type="project" value="InterPro"/>
</dbReference>
<evidence type="ECO:0000256" key="7">
    <source>
        <dbReference type="ARBA" id="ARBA00023136"/>
    </source>
</evidence>
<keyword evidence="3" id="KW-0716">Sensory transduction</keyword>
<name>A0A6J2Y4P8_SITOR</name>
<keyword evidence="7" id="KW-0472">Membrane</keyword>
<dbReference type="GO" id="GO:0005886">
    <property type="term" value="C:plasma membrane"/>
    <property type="evidence" value="ECO:0007669"/>
    <property type="project" value="UniProtKB-SubCell"/>
</dbReference>
<evidence type="ECO:0000256" key="6">
    <source>
        <dbReference type="ARBA" id="ARBA00022989"/>
    </source>
</evidence>
<protein>
    <submittedName>
        <fullName evidence="11">Odorant receptor Or2-like</fullName>
    </submittedName>
</protein>
<dbReference type="PANTHER" id="PTHR21137:SF3">
    <property type="entry name" value="ODORANT RECEPTOR 30A-RELATED"/>
    <property type="match status" value="1"/>
</dbReference>
<comment type="subcellular location">
    <subcellularLocation>
        <location evidence="1">Cell membrane</location>
        <topology evidence="1">Multi-pass membrane protein</topology>
    </subcellularLocation>
</comment>
<keyword evidence="9" id="KW-0807">Transducer</keyword>
<dbReference type="GO" id="GO:0007165">
    <property type="term" value="P:signal transduction"/>
    <property type="evidence" value="ECO:0007669"/>
    <property type="project" value="UniProtKB-KW"/>
</dbReference>
<evidence type="ECO:0000256" key="9">
    <source>
        <dbReference type="ARBA" id="ARBA00023224"/>
    </source>
</evidence>
<dbReference type="GO" id="GO:0004984">
    <property type="term" value="F:olfactory receptor activity"/>
    <property type="evidence" value="ECO:0007669"/>
    <property type="project" value="InterPro"/>
</dbReference>
<keyword evidence="5" id="KW-0552">Olfaction</keyword>
<evidence type="ECO:0000256" key="3">
    <source>
        <dbReference type="ARBA" id="ARBA00022606"/>
    </source>
</evidence>
<organism evidence="10 11">
    <name type="scientific">Sitophilus oryzae</name>
    <name type="common">Rice weevil</name>
    <name type="synonym">Curculio oryzae</name>
    <dbReference type="NCBI Taxonomy" id="7048"/>
    <lineage>
        <taxon>Eukaryota</taxon>
        <taxon>Metazoa</taxon>
        <taxon>Ecdysozoa</taxon>
        <taxon>Arthropoda</taxon>
        <taxon>Hexapoda</taxon>
        <taxon>Insecta</taxon>
        <taxon>Pterygota</taxon>
        <taxon>Neoptera</taxon>
        <taxon>Endopterygota</taxon>
        <taxon>Coleoptera</taxon>
        <taxon>Polyphaga</taxon>
        <taxon>Cucujiformia</taxon>
        <taxon>Curculionidae</taxon>
        <taxon>Dryophthorinae</taxon>
        <taxon>Sitophilus</taxon>
    </lineage>
</organism>
<dbReference type="GeneID" id="115883960"/>
<keyword evidence="2" id="KW-1003">Cell membrane</keyword>
<evidence type="ECO:0000313" key="10">
    <source>
        <dbReference type="Proteomes" id="UP000504635"/>
    </source>
</evidence>
<keyword evidence="10" id="KW-1185">Reference proteome</keyword>
<proteinExistence type="predicted"/>
<evidence type="ECO:0000313" key="11">
    <source>
        <dbReference type="RefSeq" id="XP_030758241.1"/>
    </source>
</evidence>
<dbReference type="Proteomes" id="UP000504635">
    <property type="component" value="Unplaced"/>
</dbReference>
<keyword evidence="6" id="KW-1133">Transmembrane helix</keyword>
<dbReference type="PANTHER" id="PTHR21137">
    <property type="entry name" value="ODORANT RECEPTOR"/>
    <property type="match status" value="1"/>
</dbReference>
<dbReference type="Pfam" id="PF02949">
    <property type="entry name" value="7tm_6"/>
    <property type="match status" value="1"/>
</dbReference>
<dbReference type="InterPro" id="IPR004117">
    <property type="entry name" value="7tm6_olfct_rcpt"/>
</dbReference>
<evidence type="ECO:0000256" key="2">
    <source>
        <dbReference type="ARBA" id="ARBA00022475"/>
    </source>
</evidence>
<dbReference type="KEGG" id="soy:115883960"/>
<evidence type="ECO:0000256" key="8">
    <source>
        <dbReference type="ARBA" id="ARBA00023170"/>
    </source>
</evidence>
<gene>
    <name evidence="11" type="primary">LOC115883960</name>
</gene>
<reference evidence="11" key="1">
    <citation type="submission" date="2025-08" db="UniProtKB">
        <authorList>
            <consortium name="RefSeq"/>
        </authorList>
    </citation>
    <scope>IDENTIFICATION</scope>
    <source>
        <tissue evidence="11">Gonads</tissue>
    </source>
</reference>
<evidence type="ECO:0000256" key="5">
    <source>
        <dbReference type="ARBA" id="ARBA00022725"/>
    </source>
</evidence>
<dbReference type="InParanoid" id="A0A6J2Y4P8"/>
<evidence type="ECO:0000256" key="4">
    <source>
        <dbReference type="ARBA" id="ARBA00022692"/>
    </source>
</evidence>